<dbReference type="InterPro" id="IPR019826">
    <property type="entry name" value="Carboxylesterase_B_AS"/>
</dbReference>
<dbReference type="Proteomes" id="UP000815677">
    <property type="component" value="Unassembled WGS sequence"/>
</dbReference>
<keyword evidence="2 3" id="KW-0378">Hydrolase</keyword>
<dbReference type="InterPro" id="IPR050309">
    <property type="entry name" value="Type-B_Carboxylest/Lipase"/>
</dbReference>
<reference evidence="5" key="1">
    <citation type="submission" date="2014-09" db="EMBL/GenBank/DDBJ databases">
        <title>Genome sequence of the luminous mushroom Mycena chlorophos for searching fungal bioluminescence genes.</title>
        <authorList>
            <person name="Tanaka Y."/>
            <person name="Kasuga D."/>
            <person name="Oba Y."/>
            <person name="Hase S."/>
            <person name="Sato K."/>
            <person name="Oba Y."/>
            <person name="Sakakibara Y."/>
        </authorList>
    </citation>
    <scope>NUCLEOTIDE SEQUENCE</scope>
</reference>
<accession>A0ABQ0L3D9</accession>
<feature type="domain" description="Carboxylesterase type B" evidence="4">
    <location>
        <begin position="112"/>
        <end position="581"/>
    </location>
</feature>
<evidence type="ECO:0000256" key="3">
    <source>
        <dbReference type="RuleBase" id="RU361235"/>
    </source>
</evidence>
<dbReference type="EMBL" id="DF841693">
    <property type="protein sequence ID" value="GAT45677.1"/>
    <property type="molecule type" value="Genomic_DNA"/>
</dbReference>
<dbReference type="InterPro" id="IPR029058">
    <property type="entry name" value="AB_hydrolase_fold"/>
</dbReference>
<organism evidence="5 6">
    <name type="scientific">Mycena chlorophos</name>
    <name type="common">Agaric fungus</name>
    <name type="synonym">Agaricus chlorophos</name>
    <dbReference type="NCBI Taxonomy" id="658473"/>
    <lineage>
        <taxon>Eukaryota</taxon>
        <taxon>Fungi</taxon>
        <taxon>Dikarya</taxon>
        <taxon>Basidiomycota</taxon>
        <taxon>Agaricomycotina</taxon>
        <taxon>Agaricomycetes</taxon>
        <taxon>Agaricomycetidae</taxon>
        <taxon>Agaricales</taxon>
        <taxon>Marasmiineae</taxon>
        <taxon>Mycenaceae</taxon>
        <taxon>Mycena</taxon>
    </lineage>
</organism>
<name>A0ABQ0L3D9_MYCCL</name>
<dbReference type="PROSITE" id="PS00122">
    <property type="entry name" value="CARBOXYLESTERASE_B_1"/>
    <property type="match status" value="1"/>
</dbReference>
<comment type="similarity">
    <text evidence="1 3">Belongs to the type-B carboxylesterase/lipase family.</text>
</comment>
<dbReference type="Gene3D" id="3.40.50.1820">
    <property type="entry name" value="alpha/beta hydrolase"/>
    <property type="match status" value="1"/>
</dbReference>
<dbReference type="EC" id="3.1.1.-" evidence="3"/>
<dbReference type="SUPFAM" id="SSF53474">
    <property type="entry name" value="alpha/beta-Hydrolases"/>
    <property type="match status" value="1"/>
</dbReference>
<keyword evidence="6" id="KW-1185">Reference proteome</keyword>
<evidence type="ECO:0000313" key="5">
    <source>
        <dbReference type="EMBL" id="GAT45677.1"/>
    </source>
</evidence>
<evidence type="ECO:0000313" key="6">
    <source>
        <dbReference type="Proteomes" id="UP000815677"/>
    </source>
</evidence>
<sequence>MNHSTISLSGPPLLEITARRPHREGAVLPRATETGGSECAEPTASRSGSGVCGLVGTLLRAHAWEDKNTNNPHRVDLVLFSAMKTVFFLVTVAAHTLAAGPIVKLGNAQYEGALDVQTNISSFLGIRFAAAPTGNFRWRAPTAPPVLSGIQQAMTQPPQCYQSSFGLNLTGNPLLDSRDIADPMTSEDCLFLNVHTPSLTPKELLPTIVWIHGGGYEFGSGDYNGSELVLESHRNVVAVIIQYRLGLFGFLAGQQVYDDGVTNAGLLDQYFALEWVYENIAKFGGDPSKVTIWGESAGGGSVMQMALAYGGKANPPLFRAAITSSGYLPPQYTYNHWIPQTLFNEVSVLAGCPISTNLDCLRSTDVATLSAVNQNITVEQYQSTFPFQPVVDGTFIVKNPIIQLQEGAVNGEAYLAVTNTNEATRFVTATIEYDVADFIRDLLPVLSVNQSKEAAEVYSKVGTTLEQVWAVFKEVNVFCPSYYTLEAYASKTAYKAQFAIPPALHIDDIPYYFGTSWPGFPAEDLLPTPRWNNTDFINAFAGSFLDFAVNLNPNEKVAPTITPEWPRWSAEGKLQMLFNRTDAAVPKPVVVVDEVDEALLERCEFWQQLRIQTSQ</sequence>
<dbReference type="Pfam" id="PF00135">
    <property type="entry name" value="COesterase"/>
    <property type="match status" value="1"/>
</dbReference>
<evidence type="ECO:0000259" key="4">
    <source>
        <dbReference type="Pfam" id="PF00135"/>
    </source>
</evidence>
<dbReference type="PANTHER" id="PTHR11559">
    <property type="entry name" value="CARBOXYLESTERASE"/>
    <property type="match status" value="1"/>
</dbReference>
<evidence type="ECO:0000256" key="1">
    <source>
        <dbReference type="ARBA" id="ARBA00005964"/>
    </source>
</evidence>
<protein>
    <recommendedName>
        <fullName evidence="3">Carboxylic ester hydrolase</fullName>
        <ecNumber evidence="3">3.1.1.-</ecNumber>
    </recommendedName>
</protein>
<dbReference type="InterPro" id="IPR002018">
    <property type="entry name" value="CarbesteraseB"/>
</dbReference>
<proteinExistence type="inferred from homology"/>
<evidence type="ECO:0000256" key="2">
    <source>
        <dbReference type="ARBA" id="ARBA00022801"/>
    </source>
</evidence>
<gene>
    <name evidence="5" type="ORF">MCHLO_03242</name>
</gene>